<dbReference type="RefSeq" id="XP_001795282.1">
    <property type="nucleotide sequence ID" value="XM_001795230.1"/>
</dbReference>
<organism evidence="1 2">
    <name type="scientific">Phaeosphaeria nodorum (strain SN15 / ATCC MYA-4574 / FGSC 10173)</name>
    <name type="common">Glume blotch fungus</name>
    <name type="synonym">Parastagonospora nodorum</name>
    <dbReference type="NCBI Taxonomy" id="321614"/>
    <lineage>
        <taxon>Eukaryota</taxon>
        <taxon>Fungi</taxon>
        <taxon>Dikarya</taxon>
        <taxon>Ascomycota</taxon>
        <taxon>Pezizomycotina</taxon>
        <taxon>Dothideomycetes</taxon>
        <taxon>Pleosporomycetidae</taxon>
        <taxon>Pleosporales</taxon>
        <taxon>Pleosporineae</taxon>
        <taxon>Phaeosphaeriaceae</taxon>
        <taxon>Parastagonospora</taxon>
    </lineage>
</organism>
<name>A9JX49_PHANO</name>
<protein>
    <submittedName>
        <fullName evidence="1">Uncharacterized protein</fullName>
    </submittedName>
</protein>
<dbReference type="Proteomes" id="UP000001055">
    <property type="component" value="Unassembled WGS sequence"/>
</dbReference>
<accession>A9JX49</accession>
<sequence length="123" mass="14946">MKVWKHCGLLRQGLSRRIWRLQFQPGTVFNIVFILEVCHLFQNIEHVHYKQTLVVELQLHHYHDREQRFHRHSIFRPNLVFHFGIIFHSDLVFDLVFYPHPICLPYLRTGGSLYRSKWSPIQS</sequence>
<evidence type="ECO:0000313" key="1">
    <source>
        <dbReference type="EMBL" id="EDP89905.1"/>
    </source>
</evidence>
<dbReference type="EMBL" id="CH445331">
    <property type="protein sequence ID" value="EDP89905.1"/>
    <property type="molecule type" value="Genomic_DNA"/>
</dbReference>
<reference evidence="2" key="1">
    <citation type="journal article" date="2007" name="Plant Cell">
        <title>Dothideomycete-plant interactions illuminated by genome sequencing and EST analysis of the wheat pathogen Stagonospora nodorum.</title>
        <authorList>
            <person name="Hane J.K."/>
            <person name="Lowe R.G."/>
            <person name="Solomon P.S."/>
            <person name="Tan K.C."/>
            <person name="Schoch C.L."/>
            <person name="Spatafora J.W."/>
            <person name="Crous P.W."/>
            <person name="Kodira C."/>
            <person name="Birren B.W."/>
            <person name="Galagan J.E."/>
            <person name="Torriani S.F."/>
            <person name="McDonald B.A."/>
            <person name="Oliver R.P."/>
        </authorList>
    </citation>
    <scope>NUCLEOTIDE SEQUENCE [LARGE SCALE GENOMIC DNA]</scope>
    <source>
        <strain evidence="2">SN15 / ATCC MYA-4574 / FGSC 10173</strain>
    </source>
</reference>
<gene>
    <name evidence="1" type="ORF">SNOG_20049</name>
</gene>
<dbReference type="AlphaFoldDB" id="A9JX49"/>
<proteinExistence type="predicted"/>
<evidence type="ECO:0000313" key="2">
    <source>
        <dbReference type="Proteomes" id="UP000001055"/>
    </source>
</evidence>
<dbReference type="GeneID" id="5972157"/>
<dbReference type="InParanoid" id="A9JX49"/>
<dbReference type="HOGENOM" id="CLU_2016081_0_0_1"/>
<dbReference type="KEGG" id="pno:SNOG_20049"/>